<feature type="transmembrane region" description="Helical" evidence="1">
    <location>
        <begin position="7"/>
        <end position="25"/>
    </location>
</feature>
<gene>
    <name evidence="2" type="ORF">IAD16_05935</name>
</gene>
<evidence type="ECO:0000256" key="1">
    <source>
        <dbReference type="SAM" id="Phobius"/>
    </source>
</evidence>
<sequence length="133" mass="15437">MNTIYYFAWLIFYQLAAITSFVVFFDVRSDFALFDFFDHKAFTDAGFPPETHLWFAIVAISGFIINWLILMRIYVIDPEAKKTLTCRISTVLVIAIFLALLVILRQRIVINIVYGELVCANSMISYRVMTKKC</sequence>
<dbReference type="AlphaFoldDB" id="A0A9D1I6M7"/>
<comment type="caution">
    <text evidence="2">The sequence shown here is derived from an EMBL/GenBank/DDBJ whole genome shotgun (WGS) entry which is preliminary data.</text>
</comment>
<evidence type="ECO:0000313" key="2">
    <source>
        <dbReference type="EMBL" id="HIU27900.1"/>
    </source>
</evidence>
<name>A0A9D1I6M7_9FIRM</name>
<evidence type="ECO:0000313" key="3">
    <source>
        <dbReference type="Proteomes" id="UP000824091"/>
    </source>
</evidence>
<dbReference type="Proteomes" id="UP000824091">
    <property type="component" value="Unassembled WGS sequence"/>
</dbReference>
<proteinExistence type="predicted"/>
<keyword evidence="1" id="KW-0472">Membrane</keyword>
<dbReference type="EMBL" id="DVMO01000086">
    <property type="protein sequence ID" value="HIU27900.1"/>
    <property type="molecule type" value="Genomic_DNA"/>
</dbReference>
<feature type="transmembrane region" description="Helical" evidence="1">
    <location>
        <begin position="53"/>
        <end position="75"/>
    </location>
</feature>
<feature type="transmembrane region" description="Helical" evidence="1">
    <location>
        <begin position="84"/>
        <end position="103"/>
    </location>
</feature>
<reference evidence="2" key="2">
    <citation type="journal article" date="2021" name="PeerJ">
        <title>Extensive microbial diversity within the chicken gut microbiome revealed by metagenomics and culture.</title>
        <authorList>
            <person name="Gilroy R."/>
            <person name="Ravi A."/>
            <person name="Getino M."/>
            <person name="Pursley I."/>
            <person name="Horton D.L."/>
            <person name="Alikhan N.F."/>
            <person name="Baker D."/>
            <person name="Gharbi K."/>
            <person name="Hall N."/>
            <person name="Watson M."/>
            <person name="Adriaenssens E.M."/>
            <person name="Foster-Nyarko E."/>
            <person name="Jarju S."/>
            <person name="Secka A."/>
            <person name="Antonio M."/>
            <person name="Oren A."/>
            <person name="Chaudhuri R.R."/>
            <person name="La Ragione R."/>
            <person name="Hildebrand F."/>
            <person name="Pallen M.J."/>
        </authorList>
    </citation>
    <scope>NUCLEOTIDE SEQUENCE</scope>
    <source>
        <strain evidence="2">11300</strain>
    </source>
</reference>
<reference evidence="2" key="1">
    <citation type="submission" date="2020-10" db="EMBL/GenBank/DDBJ databases">
        <authorList>
            <person name="Gilroy R."/>
        </authorList>
    </citation>
    <scope>NUCLEOTIDE SEQUENCE</scope>
    <source>
        <strain evidence="2">11300</strain>
    </source>
</reference>
<keyword evidence="1" id="KW-0812">Transmembrane</keyword>
<organism evidence="2 3">
    <name type="scientific">Candidatus Fimisoma avicola</name>
    <dbReference type="NCBI Taxonomy" id="2840826"/>
    <lineage>
        <taxon>Bacteria</taxon>
        <taxon>Bacillati</taxon>
        <taxon>Bacillota</taxon>
        <taxon>Clostridia</taxon>
        <taxon>Eubacteriales</taxon>
        <taxon>Candidatus Fimisoma</taxon>
    </lineage>
</organism>
<keyword evidence="1" id="KW-1133">Transmembrane helix</keyword>
<protein>
    <submittedName>
        <fullName evidence="2">Uncharacterized protein</fullName>
    </submittedName>
</protein>
<accession>A0A9D1I6M7</accession>